<feature type="domain" description="AMP-dependent synthetase/ligase" evidence="1">
    <location>
        <begin position="32"/>
        <end position="119"/>
    </location>
</feature>
<dbReference type="RefSeq" id="WP_185660586.1">
    <property type="nucleotide sequence ID" value="NZ_CAWPOO010000012.1"/>
</dbReference>
<dbReference type="SUPFAM" id="SSF56801">
    <property type="entry name" value="Acetyl-CoA synthetase-like"/>
    <property type="match status" value="1"/>
</dbReference>
<organism evidence="2 3">
    <name type="scientific">Pelagicoccus albus</name>
    <dbReference type="NCBI Taxonomy" id="415222"/>
    <lineage>
        <taxon>Bacteria</taxon>
        <taxon>Pseudomonadati</taxon>
        <taxon>Verrucomicrobiota</taxon>
        <taxon>Opitutia</taxon>
        <taxon>Puniceicoccales</taxon>
        <taxon>Pelagicoccaceae</taxon>
        <taxon>Pelagicoccus</taxon>
    </lineage>
</organism>
<dbReference type="InterPro" id="IPR000873">
    <property type="entry name" value="AMP-dep_synth/lig_dom"/>
</dbReference>
<reference evidence="2 3" key="1">
    <citation type="submission" date="2020-07" db="EMBL/GenBank/DDBJ databases">
        <authorList>
            <person name="Feng X."/>
        </authorList>
    </citation>
    <scope>NUCLEOTIDE SEQUENCE [LARGE SCALE GENOMIC DNA]</scope>
    <source>
        <strain evidence="2 3">JCM23202</strain>
    </source>
</reference>
<evidence type="ECO:0000313" key="2">
    <source>
        <dbReference type="EMBL" id="MBC2606721.1"/>
    </source>
</evidence>
<gene>
    <name evidence="2" type="ORF">H5P27_11775</name>
</gene>
<dbReference type="EMBL" id="JACHVC010000012">
    <property type="protein sequence ID" value="MBC2606721.1"/>
    <property type="molecule type" value="Genomic_DNA"/>
</dbReference>
<evidence type="ECO:0000259" key="1">
    <source>
        <dbReference type="Pfam" id="PF00501"/>
    </source>
</evidence>
<sequence>MSLAYSPDRSKPVQLGWYFDTDIPQNLSLMLEQKARRHRDAPGFIFPYPDYRANGSNFSFLGFDELAIEQNAWVNYLSNRGVKQGDVVVVWLPYSVSLVTVSYALFKIGAQAVILDPEFNWKVGYRDLQKLDPRHLVGTRSKLYYSKFFGSPAVGPVNRIEVENPQSKVGSGIRSFKARSTFWEKQGEVTLMRTVGRRCQKATFEHDQLCRMAALYKDWFGLQGGDRCLPGNLLEALLFPAAGLASMMVVDHFSDESYQTAKLVMKAMARFEVALVSGNASFWKTVSLLAVRKEFPREAKFEAVVRGTHYQDCDLDTLNAAMLGVSLNLVFGSYNSPFLACRKWSRRNERKREHGFRGIYLGKPLPGLDVITLPTGEIRWVEEEGASSEVGEIAVAKKDFVTSDEPKLWKRSGVLGFFDHDGELWYCGDTEDAIGTSFGGFCPVRCEAIFNQHPRVQRSILIALQKNGKTRPGLVVETKVGELPKRGVEESRFKAELLQIAADCEETAIVLDIFFSDSLPLEDGGLESVDRKRLSKEYSKRIRL</sequence>
<proteinExistence type="predicted"/>
<dbReference type="InterPro" id="IPR042099">
    <property type="entry name" value="ANL_N_sf"/>
</dbReference>
<dbReference type="Proteomes" id="UP000526501">
    <property type="component" value="Unassembled WGS sequence"/>
</dbReference>
<keyword evidence="3" id="KW-1185">Reference proteome</keyword>
<dbReference type="Gene3D" id="3.40.50.12780">
    <property type="entry name" value="N-terminal domain of ligase-like"/>
    <property type="match status" value="1"/>
</dbReference>
<dbReference type="AlphaFoldDB" id="A0A7X1B6U2"/>
<protein>
    <submittedName>
        <fullName evidence="2">AMP-binding protein</fullName>
    </submittedName>
</protein>
<accession>A0A7X1B6U2</accession>
<evidence type="ECO:0000313" key="3">
    <source>
        <dbReference type="Proteomes" id="UP000526501"/>
    </source>
</evidence>
<dbReference type="Pfam" id="PF00501">
    <property type="entry name" value="AMP-binding"/>
    <property type="match status" value="1"/>
</dbReference>
<comment type="caution">
    <text evidence="2">The sequence shown here is derived from an EMBL/GenBank/DDBJ whole genome shotgun (WGS) entry which is preliminary data.</text>
</comment>
<name>A0A7X1B6U2_9BACT</name>